<sequence length="102" mass="10892">MKKCLPLLLALGCAPLAMLAQARSWNPAGADLVYPRTLLKAAALPGVRASLNAPDRLSIYQGLWNDVQAPPPTDNTSVGSRRVRATLMARARGLLESINTNV</sequence>
<keyword evidence="1" id="KW-0732">Signal</keyword>
<dbReference type="RefSeq" id="WP_196284026.1">
    <property type="nucleotide sequence ID" value="NZ_JADQDQ010000015.1"/>
</dbReference>
<proteinExistence type="predicted"/>
<dbReference type="Proteomes" id="UP000597617">
    <property type="component" value="Unassembled WGS sequence"/>
</dbReference>
<feature type="signal peptide" evidence="1">
    <location>
        <begin position="1"/>
        <end position="22"/>
    </location>
</feature>
<gene>
    <name evidence="2" type="ORF">I2I05_19945</name>
</gene>
<reference evidence="2 3" key="1">
    <citation type="submission" date="2020-11" db="EMBL/GenBank/DDBJ databases">
        <authorList>
            <person name="Kim M.K."/>
        </authorList>
    </citation>
    <scope>NUCLEOTIDE SEQUENCE [LARGE SCALE GENOMIC DNA]</scope>
    <source>
        <strain evidence="2 3">BT683</strain>
    </source>
</reference>
<evidence type="ECO:0000313" key="2">
    <source>
        <dbReference type="EMBL" id="MBF9239676.1"/>
    </source>
</evidence>
<evidence type="ECO:0000313" key="3">
    <source>
        <dbReference type="Proteomes" id="UP000597617"/>
    </source>
</evidence>
<evidence type="ECO:0000256" key="1">
    <source>
        <dbReference type="SAM" id="SignalP"/>
    </source>
</evidence>
<comment type="caution">
    <text evidence="2">The sequence shown here is derived from an EMBL/GenBank/DDBJ whole genome shotgun (WGS) entry which is preliminary data.</text>
</comment>
<organism evidence="2 3">
    <name type="scientific">Hymenobacter jeongseonensis</name>
    <dbReference type="NCBI Taxonomy" id="2791027"/>
    <lineage>
        <taxon>Bacteria</taxon>
        <taxon>Pseudomonadati</taxon>
        <taxon>Bacteroidota</taxon>
        <taxon>Cytophagia</taxon>
        <taxon>Cytophagales</taxon>
        <taxon>Hymenobacteraceae</taxon>
        <taxon>Hymenobacter</taxon>
    </lineage>
</organism>
<accession>A0ABS0IMV3</accession>
<name>A0ABS0IMV3_9BACT</name>
<protein>
    <submittedName>
        <fullName evidence="2">Uncharacterized protein</fullName>
    </submittedName>
</protein>
<feature type="chain" id="PRO_5046542337" evidence="1">
    <location>
        <begin position="23"/>
        <end position="102"/>
    </location>
</feature>
<dbReference type="EMBL" id="JADQDQ010000015">
    <property type="protein sequence ID" value="MBF9239676.1"/>
    <property type="molecule type" value="Genomic_DNA"/>
</dbReference>
<keyword evidence="3" id="KW-1185">Reference proteome</keyword>